<keyword evidence="6" id="KW-1185">Reference proteome</keyword>
<accession>A0ABT0TWE2</accession>
<evidence type="ECO:0000256" key="1">
    <source>
        <dbReference type="ARBA" id="ARBA00022603"/>
    </source>
</evidence>
<dbReference type="PANTHER" id="PTHR47806:SF1">
    <property type="entry name" value="RIBOSOMAL PROTEIN UL3 GLUTAMINE METHYLTRANSFERASE"/>
    <property type="match status" value="1"/>
</dbReference>
<dbReference type="EC" id="2.1.1.298" evidence="5"/>
<dbReference type="InterPro" id="IPR002052">
    <property type="entry name" value="DNA_methylase_N6_adenine_CS"/>
</dbReference>
<evidence type="ECO:0000256" key="2">
    <source>
        <dbReference type="ARBA" id="ARBA00022679"/>
    </source>
</evidence>
<feature type="domain" description="Methyltransferase small" evidence="4">
    <location>
        <begin position="121"/>
        <end position="201"/>
    </location>
</feature>
<dbReference type="RefSeq" id="WP_250672671.1">
    <property type="nucleotide sequence ID" value="NZ_JAKMAI010000007.1"/>
</dbReference>
<protein>
    <submittedName>
        <fullName evidence="5">50S ribosomal protein L3 N(5)-glutamine methyltransferase</fullName>
        <ecNumber evidence="5">2.1.1.298</ecNumber>
    </submittedName>
</protein>
<name>A0ABT0TWE2_9GAMM</name>
<keyword evidence="1 5" id="KW-0489">Methyltransferase</keyword>
<dbReference type="Gene3D" id="3.40.50.150">
    <property type="entry name" value="Vaccinia Virus protein VP39"/>
    <property type="match status" value="1"/>
</dbReference>
<dbReference type="GO" id="GO:0005840">
    <property type="term" value="C:ribosome"/>
    <property type="evidence" value="ECO:0007669"/>
    <property type="project" value="UniProtKB-KW"/>
</dbReference>
<dbReference type="SUPFAM" id="SSF53335">
    <property type="entry name" value="S-adenosyl-L-methionine-dependent methyltransferases"/>
    <property type="match status" value="1"/>
</dbReference>
<organism evidence="5 6">
    <name type="scientific">endosymbiont of Metamasius hemipterus</name>
    <dbReference type="NCBI Taxonomy" id="204627"/>
    <lineage>
        <taxon>Bacteria</taxon>
        <taxon>Pseudomonadati</taxon>
        <taxon>Pseudomonadota</taxon>
        <taxon>Gammaproteobacteria</taxon>
        <taxon>Candidatus Nardonella</taxon>
    </lineage>
</organism>
<sequence>MINNINKFSNILLYLYKKINNINIHCSPGFFNIKEELIYLIKNCLNLKFKNNINNILISKENINKIISLFNIRIKKRIPIQYILNKSLYYGLNIFINKNVIIPRSSIGEFIKNKKINKIIKKYPKKILELCTGSGCISILLSKLYKKSKIEASDLYNKVLKITNINIKKYKIKNIKVIKSNLFKNINNKYNLIITNPPYVNLNNFKKLPKEYKYEPYNSLYGGIDGLKFINKILKESYNYLEKNGILICEVGNNYKLLIKKYPNIKFNWIKTKNKQNKIFFIKKEKINLINK</sequence>
<evidence type="ECO:0000256" key="3">
    <source>
        <dbReference type="ARBA" id="ARBA00022691"/>
    </source>
</evidence>
<dbReference type="InterPro" id="IPR007848">
    <property type="entry name" value="Small_mtfrase_dom"/>
</dbReference>
<dbReference type="NCBIfam" id="TIGR03533">
    <property type="entry name" value="L3_gln_methyl"/>
    <property type="match status" value="1"/>
</dbReference>
<dbReference type="GO" id="GO:0008168">
    <property type="term" value="F:methyltransferase activity"/>
    <property type="evidence" value="ECO:0007669"/>
    <property type="project" value="UniProtKB-KW"/>
</dbReference>
<dbReference type="GO" id="GO:0032259">
    <property type="term" value="P:methylation"/>
    <property type="evidence" value="ECO:0007669"/>
    <property type="project" value="UniProtKB-KW"/>
</dbReference>
<dbReference type="Proteomes" id="UP001203831">
    <property type="component" value="Unassembled WGS sequence"/>
</dbReference>
<dbReference type="PROSITE" id="PS00092">
    <property type="entry name" value="N6_MTASE"/>
    <property type="match status" value="1"/>
</dbReference>
<keyword evidence="2 5" id="KW-0808">Transferase</keyword>
<dbReference type="Pfam" id="PF05175">
    <property type="entry name" value="MTS"/>
    <property type="match status" value="1"/>
</dbReference>
<dbReference type="InterPro" id="IPR004556">
    <property type="entry name" value="HemK-like"/>
</dbReference>
<dbReference type="NCBIfam" id="TIGR00536">
    <property type="entry name" value="hemK_fam"/>
    <property type="match status" value="1"/>
</dbReference>
<evidence type="ECO:0000313" key="5">
    <source>
        <dbReference type="EMBL" id="MCM0158316.1"/>
    </source>
</evidence>
<dbReference type="InterPro" id="IPR029063">
    <property type="entry name" value="SAM-dependent_MTases_sf"/>
</dbReference>
<keyword evidence="3" id="KW-0949">S-adenosyl-L-methionine</keyword>
<dbReference type="PANTHER" id="PTHR47806">
    <property type="entry name" value="50S RIBOSOMAL PROTEIN L3 GLUTAMINE METHYLTRANSFERASE"/>
    <property type="match status" value="1"/>
</dbReference>
<keyword evidence="5" id="KW-0689">Ribosomal protein</keyword>
<dbReference type="InterPro" id="IPR017127">
    <property type="entry name" value="Ribosome_uL3_MTase"/>
</dbReference>
<evidence type="ECO:0000259" key="4">
    <source>
        <dbReference type="Pfam" id="PF05175"/>
    </source>
</evidence>
<reference evidence="5" key="1">
    <citation type="submission" date="2022-01" db="EMBL/GenBank/DDBJ databases">
        <title>Genome assemble of Metamasius hemipterus Nardonella endosymbiont.</title>
        <authorList>
            <person name="Palmieri L."/>
            <person name="Pavarini R."/>
            <person name="Sharma P."/>
        </authorList>
    </citation>
    <scope>NUCLEOTIDE SEQUENCE [LARGE SCALE GENOMIC DNA]</scope>
    <source>
        <strain evidence="5">NARMHE1</strain>
    </source>
</reference>
<gene>
    <name evidence="5" type="primary">prmB</name>
    <name evidence="5" type="ORF">L7J86_00765</name>
</gene>
<evidence type="ECO:0000313" key="6">
    <source>
        <dbReference type="Proteomes" id="UP001203831"/>
    </source>
</evidence>
<dbReference type="EMBL" id="JAKMAI010000007">
    <property type="protein sequence ID" value="MCM0158316.1"/>
    <property type="molecule type" value="Genomic_DNA"/>
</dbReference>
<keyword evidence="5" id="KW-0687">Ribonucleoprotein</keyword>
<comment type="caution">
    <text evidence="5">The sequence shown here is derived from an EMBL/GenBank/DDBJ whole genome shotgun (WGS) entry which is preliminary data.</text>
</comment>
<proteinExistence type="predicted"/>